<dbReference type="Proteomes" id="UP000675940">
    <property type="component" value="Unassembled WGS sequence"/>
</dbReference>
<dbReference type="RefSeq" id="WP_209361896.1">
    <property type="nucleotide sequence ID" value="NZ_JAGISH010000009.1"/>
</dbReference>
<protein>
    <recommendedName>
        <fullName evidence="4">Mu-like prophage FluMu N-terminal domain-containing protein</fullName>
    </recommendedName>
</protein>
<dbReference type="Gene3D" id="3.40.5.80">
    <property type="match status" value="1"/>
</dbReference>
<accession>A0A940MQG3</accession>
<evidence type="ECO:0000256" key="1">
    <source>
        <dbReference type="SAM" id="MobiDB-lite"/>
    </source>
</evidence>
<name>A0A940MQG3_9RHOB</name>
<organism evidence="2 3">
    <name type="scientific">Sagittula salina</name>
    <dbReference type="NCBI Taxonomy" id="2820268"/>
    <lineage>
        <taxon>Bacteria</taxon>
        <taxon>Pseudomonadati</taxon>
        <taxon>Pseudomonadota</taxon>
        <taxon>Alphaproteobacteria</taxon>
        <taxon>Rhodobacterales</taxon>
        <taxon>Roseobacteraceae</taxon>
        <taxon>Sagittula</taxon>
    </lineage>
</organism>
<gene>
    <name evidence="2" type="ORF">J5474_15800</name>
</gene>
<feature type="region of interest" description="Disordered" evidence="1">
    <location>
        <begin position="33"/>
        <end position="104"/>
    </location>
</feature>
<dbReference type="SUPFAM" id="SSF160059">
    <property type="entry name" value="PriA/YqbF domain"/>
    <property type="match status" value="1"/>
</dbReference>
<evidence type="ECO:0008006" key="4">
    <source>
        <dbReference type="Google" id="ProtNLM"/>
    </source>
</evidence>
<reference evidence="2" key="1">
    <citation type="submission" date="2021-03" db="EMBL/GenBank/DDBJ databases">
        <title>Sagittula salina sp. nov. strain M10.9X isolated from the marine waste.</title>
        <authorList>
            <person name="Satari L."/>
            <person name="Molina-Menor E."/>
            <person name="Vidal-Verdu A."/>
            <person name="Pascual J."/>
            <person name="Pereto J."/>
            <person name="Porcar M."/>
        </authorList>
    </citation>
    <scope>NUCLEOTIDE SEQUENCE</scope>
    <source>
        <strain evidence="2">M10.9X</strain>
    </source>
</reference>
<comment type="caution">
    <text evidence="2">The sequence shown here is derived from an EMBL/GenBank/DDBJ whole genome shotgun (WGS) entry which is preliminary data.</text>
</comment>
<evidence type="ECO:0000313" key="2">
    <source>
        <dbReference type="EMBL" id="MBP0483945.1"/>
    </source>
</evidence>
<dbReference type="AlphaFoldDB" id="A0A940MQG3"/>
<proteinExistence type="predicted"/>
<sequence length="141" mass="14729">MSDRKALEARASELNIAFRSNWKDETLREKIAEAEAEKSAAGEQTPVQDAAPAAVTDNETGAALGTAAPVAEGGGPGQAPALEPPAPDSALKVQGPKRGRWRAGMHFTPEPVILLISDLTAAQKAQIEADPTLLVTPWPGE</sequence>
<dbReference type="EMBL" id="JAGISH010000009">
    <property type="protein sequence ID" value="MBP0483945.1"/>
    <property type="molecule type" value="Genomic_DNA"/>
</dbReference>
<keyword evidence="3" id="KW-1185">Reference proteome</keyword>
<evidence type="ECO:0000313" key="3">
    <source>
        <dbReference type="Proteomes" id="UP000675940"/>
    </source>
</evidence>